<gene>
    <name evidence="1" type="ORF">J8F57_004410</name>
</gene>
<name>A0AAN5UGI7_ECOLX</name>
<protein>
    <recommendedName>
        <fullName evidence="3">Competence protein CoiA-like family protein</fullName>
    </recommendedName>
</protein>
<sequence>MLIEYAIDKDTKKIMHIDSVPNGAKCNCICKACNDELTARNGGTQRQHHFAHRNFVESRPCLMTQLHLAMQHYFLSLAEIVIPPEEFEYHGVVLKIPSVKVSVLSSRLEQRIGKFISDVYINTNIGDFYIEICVTHKCEQEKIDFYKNSKINSIELTFEYSDDIDIIEWLERIKENKIPYEWFYYNEKEKVISHYEQELIKENNERRTKRTKSAEVAIRKLLKEKTIFLPSIKHEFTYTESNEYFSEIVSLYNKKNRHLDKIELIQQNLESFVLKGEIIRNDDKYVIWIIYSLSDNKLNLSDYPQGSIIIRSYPNHQNKPEWQWLRHPSLEKEKSRLYSIFINSCKEKIHTKSQTIFISNQLKHLSYNYLDANKEFYNQDYRKWCQWLIKNNIFRPTDTQKWPKIPAILKERIEYPFLWMFQRWSILVMSTIIEIVDQVPTGKGISMYYLFDKLLKIFPPHERFIQLEGIAEYKTVQAPHRCLIFREHIIQEALKPFLEKNLISIKYDLIIKNIPLKQVLKQDNCKLYDC</sequence>
<accession>A0AAN5UGI7</accession>
<reference evidence="1" key="2">
    <citation type="submission" date="2021-03" db="EMBL/GenBank/DDBJ databases">
        <authorList>
            <consortium name="NCBI Pathogen Detection Project"/>
        </authorList>
    </citation>
    <scope>NUCLEOTIDE SEQUENCE</scope>
    <source>
        <strain evidence="1">SJP41</strain>
    </source>
</reference>
<dbReference type="AlphaFoldDB" id="A0AAN5UGI7"/>
<evidence type="ECO:0000313" key="2">
    <source>
        <dbReference type="Proteomes" id="UP000868636"/>
    </source>
</evidence>
<reference evidence="1" key="1">
    <citation type="journal article" date="2018" name="Genome Biol.">
        <title>SKESA: strategic k-mer extension for scrupulous assemblies.</title>
        <authorList>
            <person name="Souvorov A."/>
            <person name="Agarwala R."/>
            <person name="Lipman D.J."/>
        </authorList>
    </citation>
    <scope>NUCLEOTIDE SEQUENCE</scope>
    <source>
        <strain evidence="1">SJP41</strain>
    </source>
</reference>
<organism evidence="1 2">
    <name type="scientific">Escherichia coli</name>
    <dbReference type="NCBI Taxonomy" id="562"/>
    <lineage>
        <taxon>Bacteria</taxon>
        <taxon>Pseudomonadati</taxon>
        <taxon>Pseudomonadota</taxon>
        <taxon>Gammaproteobacteria</taxon>
        <taxon>Enterobacterales</taxon>
        <taxon>Enterobacteriaceae</taxon>
        <taxon>Escherichia</taxon>
    </lineage>
</organism>
<dbReference type="RefSeq" id="WP_124736894.1">
    <property type="nucleotide sequence ID" value="NZ_AP022409.1"/>
</dbReference>
<dbReference type="EMBL" id="DADPIR010000042">
    <property type="protein sequence ID" value="HAZ7494121.1"/>
    <property type="molecule type" value="Genomic_DNA"/>
</dbReference>
<evidence type="ECO:0000313" key="1">
    <source>
        <dbReference type="EMBL" id="HAZ7494121.1"/>
    </source>
</evidence>
<comment type="caution">
    <text evidence="1">The sequence shown here is derived from an EMBL/GenBank/DDBJ whole genome shotgun (WGS) entry which is preliminary data.</text>
</comment>
<dbReference type="Proteomes" id="UP000868636">
    <property type="component" value="Unassembled WGS sequence"/>
</dbReference>
<evidence type="ECO:0008006" key="3">
    <source>
        <dbReference type="Google" id="ProtNLM"/>
    </source>
</evidence>
<proteinExistence type="predicted"/>